<sequence length="121" mass="13553">MASLNDTRARQVIAEPGDRAYWTWSVTATEPGAYELVLGLTTYQGDSNRALHTLNPPITVHLQVENSWSNRIASMRDWLIALGSVAAALLALYAFRTPLTELARARREARHERTGERDGYL</sequence>
<keyword evidence="1" id="KW-0812">Transmembrane</keyword>
<keyword evidence="3" id="KW-1185">Reference proteome</keyword>
<dbReference type="OrthoDB" id="4218602at2"/>
<dbReference type="RefSeq" id="WP_126387815.1">
    <property type="nucleotide sequence ID" value="NZ_CP034539.1"/>
</dbReference>
<reference evidence="2 3" key="1">
    <citation type="journal article" date="2019" name="Int. J. Syst. Evol. Microbiol.">
        <title>Streptomyces cyaneochromogenes sp. nov., a blue pigment-producing actinomycete from manganese-contaminated soil.</title>
        <authorList>
            <person name="Tang X."/>
            <person name="Zhao J."/>
            <person name="Li K."/>
            <person name="Chen Z."/>
            <person name="Sun Y."/>
            <person name="Gao J."/>
        </authorList>
    </citation>
    <scope>NUCLEOTIDE SEQUENCE [LARGE SCALE GENOMIC DNA]</scope>
    <source>
        <strain evidence="2 3">MK-45</strain>
    </source>
</reference>
<proteinExistence type="predicted"/>
<evidence type="ECO:0000256" key="1">
    <source>
        <dbReference type="SAM" id="Phobius"/>
    </source>
</evidence>
<accession>A0A3Q9ENY0</accession>
<keyword evidence="1" id="KW-0472">Membrane</keyword>
<dbReference type="KEGG" id="scya:EJ357_01390"/>
<keyword evidence="1" id="KW-1133">Transmembrane helix</keyword>
<feature type="transmembrane region" description="Helical" evidence="1">
    <location>
        <begin position="78"/>
        <end position="95"/>
    </location>
</feature>
<protein>
    <submittedName>
        <fullName evidence="2">Uncharacterized protein</fullName>
    </submittedName>
</protein>
<name>A0A3Q9ENY0_9ACTN</name>
<gene>
    <name evidence="2" type="ORF">EJ357_01390</name>
</gene>
<organism evidence="2 3">
    <name type="scientific">Streptomyces cyaneochromogenes</name>
    <dbReference type="NCBI Taxonomy" id="2496836"/>
    <lineage>
        <taxon>Bacteria</taxon>
        <taxon>Bacillati</taxon>
        <taxon>Actinomycetota</taxon>
        <taxon>Actinomycetes</taxon>
        <taxon>Kitasatosporales</taxon>
        <taxon>Streptomycetaceae</taxon>
        <taxon>Streptomyces</taxon>
    </lineage>
</organism>
<dbReference type="Proteomes" id="UP000280298">
    <property type="component" value="Chromosome"/>
</dbReference>
<dbReference type="EMBL" id="CP034539">
    <property type="protein sequence ID" value="AZQ32280.1"/>
    <property type="molecule type" value="Genomic_DNA"/>
</dbReference>
<dbReference type="AlphaFoldDB" id="A0A3Q9ENY0"/>
<evidence type="ECO:0000313" key="3">
    <source>
        <dbReference type="Proteomes" id="UP000280298"/>
    </source>
</evidence>
<evidence type="ECO:0000313" key="2">
    <source>
        <dbReference type="EMBL" id="AZQ32280.1"/>
    </source>
</evidence>